<dbReference type="EMBL" id="SJPH01000005">
    <property type="protein sequence ID" value="TWT42967.1"/>
    <property type="molecule type" value="Genomic_DNA"/>
</dbReference>
<dbReference type="PANTHER" id="PTHR43575">
    <property type="entry name" value="PROTEIN ABCI7, CHLOROPLASTIC"/>
    <property type="match status" value="1"/>
</dbReference>
<dbReference type="NCBIfam" id="TIGR01981">
    <property type="entry name" value="sufD"/>
    <property type="match status" value="1"/>
</dbReference>
<dbReference type="Pfam" id="PF19295">
    <property type="entry name" value="SufBD_N"/>
    <property type="match status" value="1"/>
</dbReference>
<dbReference type="OrthoDB" id="9803529at2"/>
<evidence type="ECO:0000313" key="5">
    <source>
        <dbReference type="Proteomes" id="UP000318995"/>
    </source>
</evidence>
<dbReference type="InterPro" id="IPR000825">
    <property type="entry name" value="SUF_FeS_clus_asmbl_SufBD_core"/>
</dbReference>
<comment type="similarity">
    <text evidence="1">Belongs to the iron-sulfur cluster assembly SufBD family.</text>
</comment>
<accession>A0A5C5VXV9</accession>
<dbReference type="GO" id="GO:0016226">
    <property type="term" value="P:iron-sulfur cluster assembly"/>
    <property type="evidence" value="ECO:0007669"/>
    <property type="project" value="InterPro"/>
</dbReference>
<proteinExistence type="inferred from homology"/>
<feature type="domain" description="SUF system FeS cluster assembly SufBD N-terminal" evidence="3">
    <location>
        <begin position="103"/>
        <end position="169"/>
    </location>
</feature>
<dbReference type="InterPro" id="IPR011542">
    <property type="entry name" value="SUF_FeS_clus_asmbl_SufD"/>
</dbReference>
<dbReference type="InterPro" id="IPR055346">
    <property type="entry name" value="Fe-S_cluster_assembly_SufBD"/>
</dbReference>
<dbReference type="AlphaFoldDB" id="A0A5C5VXV9"/>
<dbReference type="Proteomes" id="UP000318995">
    <property type="component" value="Unassembled WGS sequence"/>
</dbReference>
<gene>
    <name evidence="4" type="primary">sufB_2</name>
    <name evidence="4" type="ORF">Pla111_26050</name>
</gene>
<dbReference type="InterPro" id="IPR045595">
    <property type="entry name" value="SufBD_N"/>
</dbReference>
<dbReference type="SUPFAM" id="SSF101960">
    <property type="entry name" value="Stabilizer of iron transporter SufD"/>
    <property type="match status" value="1"/>
</dbReference>
<evidence type="ECO:0000259" key="2">
    <source>
        <dbReference type="Pfam" id="PF01458"/>
    </source>
</evidence>
<evidence type="ECO:0000256" key="1">
    <source>
        <dbReference type="ARBA" id="ARBA00043967"/>
    </source>
</evidence>
<name>A0A5C5VXV9_9BACT</name>
<feature type="domain" description="SUF system FeS cluster assembly SufBD core" evidence="2">
    <location>
        <begin position="177"/>
        <end position="407"/>
    </location>
</feature>
<protein>
    <submittedName>
        <fullName evidence="4">FeS cluster assembly protein SufB</fullName>
    </submittedName>
</protein>
<keyword evidence="5" id="KW-1185">Reference proteome</keyword>
<dbReference type="RefSeq" id="WP_146574835.1">
    <property type="nucleotide sequence ID" value="NZ_SJPH01000005.1"/>
</dbReference>
<dbReference type="InterPro" id="IPR037284">
    <property type="entry name" value="SUF_FeS_clus_asmbl_SufBD_sf"/>
</dbReference>
<reference evidence="4 5" key="1">
    <citation type="submission" date="2019-02" db="EMBL/GenBank/DDBJ databases">
        <title>Deep-cultivation of Planctomycetes and their phenomic and genomic characterization uncovers novel biology.</title>
        <authorList>
            <person name="Wiegand S."/>
            <person name="Jogler M."/>
            <person name="Boedeker C."/>
            <person name="Pinto D."/>
            <person name="Vollmers J."/>
            <person name="Rivas-Marin E."/>
            <person name="Kohn T."/>
            <person name="Peeters S.H."/>
            <person name="Heuer A."/>
            <person name="Rast P."/>
            <person name="Oberbeckmann S."/>
            <person name="Bunk B."/>
            <person name="Jeske O."/>
            <person name="Meyerdierks A."/>
            <person name="Storesund J.E."/>
            <person name="Kallscheuer N."/>
            <person name="Luecker S."/>
            <person name="Lage O.M."/>
            <person name="Pohl T."/>
            <person name="Merkel B.J."/>
            <person name="Hornburger P."/>
            <person name="Mueller R.-W."/>
            <person name="Bruemmer F."/>
            <person name="Labrenz M."/>
            <person name="Spormann A.M."/>
            <person name="Op Den Camp H."/>
            <person name="Overmann J."/>
            <person name="Amann R."/>
            <person name="Jetten M.S.M."/>
            <person name="Mascher T."/>
            <person name="Medema M.H."/>
            <person name="Devos D.P."/>
            <person name="Kaster A.-K."/>
            <person name="Ovreas L."/>
            <person name="Rohde M."/>
            <person name="Galperin M.Y."/>
            <person name="Jogler C."/>
        </authorList>
    </citation>
    <scope>NUCLEOTIDE SEQUENCE [LARGE SCALE GENOMIC DNA]</scope>
    <source>
        <strain evidence="4 5">Pla111</strain>
    </source>
</reference>
<evidence type="ECO:0000259" key="3">
    <source>
        <dbReference type="Pfam" id="PF19295"/>
    </source>
</evidence>
<organism evidence="4 5">
    <name type="scientific">Botrimarina hoheduenensis</name>
    <dbReference type="NCBI Taxonomy" id="2528000"/>
    <lineage>
        <taxon>Bacteria</taxon>
        <taxon>Pseudomonadati</taxon>
        <taxon>Planctomycetota</taxon>
        <taxon>Planctomycetia</taxon>
        <taxon>Pirellulales</taxon>
        <taxon>Lacipirellulaceae</taxon>
        <taxon>Botrimarina</taxon>
    </lineage>
</organism>
<evidence type="ECO:0000313" key="4">
    <source>
        <dbReference type="EMBL" id="TWT42967.1"/>
    </source>
</evidence>
<dbReference type="Pfam" id="PF01458">
    <property type="entry name" value="SUFBD_core"/>
    <property type="match status" value="1"/>
</dbReference>
<sequence length="438" mass="48091">MTAIAESGFDTSAFEALLNDRTAEPKWLSQRRRDSWKAFEQTAWPNGKEEEWMRTDIRLFKLDKFSSAPAAQPGSAAALLSHGVELGGRIESTNGRTDLSELDADLAEQGVIFGGLSQVAIEHSDAVEKAFARGVVSPTYDRFAMLNDACWTGGVFLQVPKGVHIEKPLHAISRLGGEGAADLSKTVVVLGDGAEATLLMETLSEDAIAAGLHNGTIEIVLGRGAKLRFVSLQNWNNRTWHFAHQKACVGREAQLQWTIGALGARLAKVNQQVALVGPDAEAQVNGVMFTQGKQHLCYNTHQHHEAAYCRSDLLYKAALQDQSRTVWRGMIKVDEAGQRTDAYQRNDNLMLSKDARADSIPGLEIEADDVRCTHGSTSGRVDDHQIFYAMARGFTRQEAVRMIVTGFFQQVFDRITIDSVREALGEAIGARVQDLPNQ</sequence>
<comment type="caution">
    <text evidence="4">The sequence shown here is derived from an EMBL/GenBank/DDBJ whole genome shotgun (WGS) entry which is preliminary data.</text>
</comment>
<dbReference type="PANTHER" id="PTHR43575:SF1">
    <property type="entry name" value="PROTEIN ABCI7, CHLOROPLASTIC"/>
    <property type="match status" value="1"/>
</dbReference>